<feature type="compositionally biased region" description="Gly residues" evidence="1">
    <location>
        <begin position="91"/>
        <end position="103"/>
    </location>
</feature>
<evidence type="ECO:0000256" key="1">
    <source>
        <dbReference type="SAM" id="MobiDB-lite"/>
    </source>
</evidence>
<keyword evidence="3" id="KW-1185">Reference proteome</keyword>
<feature type="region of interest" description="Disordered" evidence="1">
    <location>
        <begin position="78"/>
        <end position="103"/>
    </location>
</feature>
<proteinExistence type="predicted"/>
<reference evidence="3" key="1">
    <citation type="submission" date="2024-07" db="EMBL/GenBank/DDBJ databases">
        <title>Two chromosome-level genome assemblies of Korean endemic species Abeliophyllum distichum and Forsythia ovata (Oleaceae).</title>
        <authorList>
            <person name="Jang H."/>
        </authorList>
    </citation>
    <scope>NUCLEOTIDE SEQUENCE [LARGE SCALE GENOMIC DNA]</scope>
</reference>
<dbReference type="EMBL" id="JBFOLK010000005">
    <property type="protein sequence ID" value="KAL2511528.1"/>
    <property type="molecule type" value="Genomic_DNA"/>
</dbReference>
<organism evidence="2 3">
    <name type="scientific">Abeliophyllum distichum</name>
    <dbReference type="NCBI Taxonomy" id="126358"/>
    <lineage>
        <taxon>Eukaryota</taxon>
        <taxon>Viridiplantae</taxon>
        <taxon>Streptophyta</taxon>
        <taxon>Embryophyta</taxon>
        <taxon>Tracheophyta</taxon>
        <taxon>Spermatophyta</taxon>
        <taxon>Magnoliopsida</taxon>
        <taxon>eudicotyledons</taxon>
        <taxon>Gunneridae</taxon>
        <taxon>Pentapetalae</taxon>
        <taxon>asterids</taxon>
        <taxon>lamiids</taxon>
        <taxon>Lamiales</taxon>
        <taxon>Oleaceae</taxon>
        <taxon>Forsythieae</taxon>
        <taxon>Abeliophyllum</taxon>
    </lineage>
</organism>
<gene>
    <name evidence="2" type="ORF">Adt_17128</name>
</gene>
<evidence type="ECO:0000313" key="2">
    <source>
        <dbReference type="EMBL" id="KAL2511528.1"/>
    </source>
</evidence>
<dbReference type="Proteomes" id="UP001604336">
    <property type="component" value="Unassembled WGS sequence"/>
</dbReference>
<accession>A0ABD1TFL4</accession>
<evidence type="ECO:0000313" key="3">
    <source>
        <dbReference type="Proteomes" id="UP001604336"/>
    </source>
</evidence>
<protein>
    <submittedName>
        <fullName evidence="2">Ethylene-responsive transcription factor 2-like</fullName>
    </submittedName>
</protein>
<name>A0ABD1TFL4_9LAMI</name>
<sequence>MYAKSISDSDMAILQSIQIYLLNDSDDNFPEMSSCNAQIYKQNSTFNSSFMAENPEGILIFDYNLCYDNVAEDSESERGIQCHQSGSGTEASGGGLGGSLWLK</sequence>
<comment type="caution">
    <text evidence="2">The sequence shown here is derived from an EMBL/GenBank/DDBJ whole genome shotgun (WGS) entry which is preliminary data.</text>
</comment>
<dbReference type="AlphaFoldDB" id="A0ABD1TFL4"/>